<protein>
    <recommendedName>
        <fullName evidence="3">DUF1902 domain-containing protein</fullName>
    </recommendedName>
</protein>
<gene>
    <name evidence="1" type="ORF">A3D50_01290</name>
</gene>
<comment type="caution">
    <text evidence="1">The sequence shown here is derived from an EMBL/GenBank/DDBJ whole genome shotgun (WGS) entry which is preliminary data.</text>
</comment>
<accession>A0A1G2MJZ6</accession>
<proteinExistence type="predicted"/>
<dbReference type="AlphaFoldDB" id="A0A1G2MJZ6"/>
<dbReference type="InterPro" id="IPR035069">
    <property type="entry name" value="TTHA1013/TTHA0281-like"/>
</dbReference>
<dbReference type="STRING" id="1802308.A3D50_01290"/>
<sequence length="75" mass="8251">MKHIIQFQISKGDTHYIAQGVDLAVVTQAKTLDELTKNILEATSLHLEGENPSDFGLSPTPSVLVNFELPQVQYA</sequence>
<dbReference type="SUPFAM" id="SSF143100">
    <property type="entry name" value="TTHA1013/TTHA0281-like"/>
    <property type="match status" value="1"/>
</dbReference>
<evidence type="ECO:0008006" key="3">
    <source>
        <dbReference type="Google" id="ProtNLM"/>
    </source>
</evidence>
<dbReference type="EMBL" id="MHRM01000011">
    <property type="protein sequence ID" value="OHA24176.1"/>
    <property type="molecule type" value="Genomic_DNA"/>
</dbReference>
<dbReference type="Proteomes" id="UP000178413">
    <property type="component" value="Unassembled WGS sequence"/>
</dbReference>
<evidence type="ECO:0000313" key="2">
    <source>
        <dbReference type="Proteomes" id="UP000178413"/>
    </source>
</evidence>
<name>A0A1G2MJZ6_9BACT</name>
<organism evidence="1 2">
    <name type="scientific">Candidatus Taylorbacteria bacterium RIFCSPHIGHO2_02_FULL_44_12</name>
    <dbReference type="NCBI Taxonomy" id="1802308"/>
    <lineage>
        <taxon>Bacteria</taxon>
        <taxon>Candidatus Tayloriibacteriota</taxon>
    </lineage>
</organism>
<evidence type="ECO:0000313" key="1">
    <source>
        <dbReference type="EMBL" id="OHA24176.1"/>
    </source>
</evidence>
<dbReference type="Gene3D" id="3.30.160.250">
    <property type="match status" value="1"/>
</dbReference>
<reference evidence="1 2" key="1">
    <citation type="journal article" date="2016" name="Nat. Commun.">
        <title>Thousands of microbial genomes shed light on interconnected biogeochemical processes in an aquifer system.</title>
        <authorList>
            <person name="Anantharaman K."/>
            <person name="Brown C.T."/>
            <person name="Hug L.A."/>
            <person name="Sharon I."/>
            <person name="Castelle C.J."/>
            <person name="Probst A.J."/>
            <person name="Thomas B.C."/>
            <person name="Singh A."/>
            <person name="Wilkins M.J."/>
            <person name="Karaoz U."/>
            <person name="Brodie E.L."/>
            <person name="Williams K.H."/>
            <person name="Hubbard S.S."/>
            <person name="Banfield J.F."/>
        </authorList>
    </citation>
    <scope>NUCLEOTIDE SEQUENCE [LARGE SCALE GENOMIC DNA]</scope>
</reference>